<dbReference type="PROSITE" id="PS50111">
    <property type="entry name" value="CHEMOTAXIS_TRANSDUC_2"/>
    <property type="match status" value="1"/>
</dbReference>
<feature type="compositionally biased region" description="Low complexity" evidence="5">
    <location>
        <begin position="445"/>
        <end position="463"/>
    </location>
</feature>
<dbReference type="InterPro" id="IPR004090">
    <property type="entry name" value="Chemotax_Me-accpt_rcpt"/>
</dbReference>
<evidence type="ECO:0000313" key="9">
    <source>
        <dbReference type="Proteomes" id="UP000075320"/>
    </source>
</evidence>
<feature type="region of interest" description="Disordered" evidence="5">
    <location>
        <begin position="445"/>
        <end position="465"/>
    </location>
</feature>
<keyword evidence="4" id="KW-0175">Coiled coil</keyword>
<gene>
    <name evidence="8" type="ORF">AZI86_01555</name>
</gene>
<evidence type="ECO:0000259" key="7">
    <source>
        <dbReference type="PROSITE" id="PS50111"/>
    </source>
</evidence>
<feature type="coiled-coil region" evidence="4">
    <location>
        <begin position="73"/>
        <end position="100"/>
    </location>
</feature>
<comment type="similarity">
    <text evidence="2">Belongs to the methyl-accepting chemotaxis (MCP) protein family.</text>
</comment>
<dbReference type="EMBL" id="LUKE01000001">
    <property type="protein sequence ID" value="KYG65787.1"/>
    <property type="molecule type" value="Genomic_DNA"/>
</dbReference>
<protein>
    <recommendedName>
        <fullName evidence="7">Methyl-accepting transducer domain-containing protein</fullName>
    </recommendedName>
</protein>
<keyword evidence="6" id="KW-1133">Transmembrane helix</keyword>
<keyword evidence="6" id="KW-0472">Membrane</keyword>
<keyword evidence="9" id="KW-1185">Reference proteome</keyword>
<keyword evidence="1" id="KW-0488">Methylation</keyword>
<dbReference type="InterPro" id="IPR051310">
    <property type="entry name" value="MCP_chemotaxis"/>
</dbReference>
<evidence type="ECO:0000313" key="8">
    <source>
        <dbReference type="EMBL" id="KYG65787.1"/>
    </source>
</evidence>
<dbReference type="AlphaFoldDB" id="A0A150WNA2"/>
<organism evidence="8 9">
    <name type="scientific">Bdellovibrio bacteriovorus</name>
    <dbReference type="NCBI Taxonomy" id="959"/>
    <lineage>
        <taxon>Bacteria</taxon>
        <taxon>Pseudomonadati</taxon>
        <taxon>Bdellovibrionota</taxon>
        <taxon>Bdellovibrionia</taxon>
        <taxon>Bdellovibrionales</taxon>
        <taxon>Pseudobdellovibrionaceae</taxon>
        <taxon>Bdellovibrio</taxon>
    </lineage>
</organism>
<dbReference type="GO" id="GO:0007165">
    <property type="term" value="P:signal transduction"/>
    <property type="evidence" value="ECO:0007669"/>
    <property type="project" value="UniProtKB-KW"/>
</dbReference>
<evidence type="ECO:0000256" key="3">
    <source>
        <dbReference type="PROSITE-ProRule" id="PRU00284"/>
    </source>
</evidence>
<evidence type="ECO:0000256" key="6">
    <source>
        <dbReference type="SAM" id="Phobius"/>
    </source>
</evidence>
<keyword evidence="3" id="KW-0807">Transducer</keyword>
<sequence length="485" mass="51976">MKRFGIKFKLLLAFSLTSSFLLVVGASSYYFSNKAIQDYEQISTGNVPNLAAFITMKEQRARMVIPIALLIGSETTEAQAAKAKTDLEKAEQLFNQAAKDYEATPFAPGEEDLYNIFKKSYAHFTELALKMIQLSATGQKADRDLRDSIWDKEFAETRKQNLADFDKMIEAQLNQTKERMGDAKSAATIMYNSLVISIVLGFLLSLAVGYFIANYLANHIRNTSQELLKGVEQIAGASGQLSEGSQLLASGSASSAASLEEGVATIEEISSMVKLNSGHAQEAASLSRQGSEKAEIGVREVLSLVEKMGDIQKSSQKIEEIIGLIDDIAFQTNLLALNAAVEAARAGEQGKGFAVVADAVRNLAQKSAASAKEIADLIKISVEQVSSGVAIAQSNSESMKDLLTAIKKISDLNQEISTASVEQSNGVNQLSIALSSLDKNVQGNAASSEEMAASSEELSAQASNMRKGVQGLVNLVDGEDEKKAA</sequence>
<dbReference type="PRINTS" id="PR00260">
    <property type="entry name" value="CHEMTRNSDUCR"/>
</dbReference>
<dbReference type="Pfam" id="PF12729">
    <property type="entry name" value="4HB_MCP_1"/>
    <property type="match status" value="1"/>
</dbReference>
<dbReference type="Proteomes" id="UP000075320">
    <property type="component" value="Unassembled WGS sequence"/>
</dbReference>
<dbReference type="GO" id="GO:0005886">
    <property type="term" value="C:plasma membrane"/>
    <property type="evidence" value="ECO:0007669"/>
    <property type="project" value="TreeGrafter"/>
</dbReference>
<evidence type="ECO:0000256" key="2">
    <source>
        <dbReference type="ARBA" id="ARBA00029447"/>
    </source>
</evidence>
<dbReference type="PANTHER" id="PTHR43531">
    <property type="entry name" value="PROTEIN ICFG"/>
    <property type="match status" value="1"/>
</dbReference>
<evidence type="ECO:0000256" key="4">
    <source>
        <dbReference type="SAM" id="Coils"/>
    </source>
</evidence>
<name>A0A150WNA2_BDEBC</name>
<dbReference type="OrthoDB" id="2489132at2"/>
<comment type="caution">
    <text evidence="8">The sequence shown here is derived from an EMBL/GenBank/DDBJ whole genome shotgun (WGS) entry which is preliminary data.</text>
</comment>
<dbReference type="SUPFAM" id="SSF58104">
    <property type="entry name" value="Methyl-accepting chemotaxis protein (MCP) signaling domain"/>
    <property type="match status" value="1"/>
</dbReference>
<dbReference type="CDD" id="cd11386">
    <property type="entry name" value="MCP_signal"/>
    <property type="match status" value="1"/>
</dbReference>
<evidence type="ECO:0000256" key="5">
    <source>
        <dbReference type="SAM" id="MobiDB-lite"/>
    </source>
</evidence>
<dbReference type="PANTHER" id="PTHR43531:SF14">
    <property type="entry name" value="METHYL-ACCEPTING CHEMOTAXIS PROTEIN I-RELATED"/>
    <property type="match status" value="1"/>
</dbReference>
<dbReference type="GO" id="GO:0006935">
    <property type="term" value="P:chemotaxis"/>
    <property type="evidence" value="ECO:0007669"/>
    <property type="project" value="InterPro"/>
</dbReference>
<dbReference type="GO" id="GO:0004888">
    <property type="term" value="F:transmembrane signaling receptor activity"/>
    <property type="evidence" value="ECO:0007669"/>
    <property type="project" value="InterPro"/>
</dbReference>
<dbReference type="Gene3D" id="1.10.287.950">
    <property type="entry name" value="Methyl-accepting chemotaxis protein"/>
    <property type="match status" value="1"/>
</dbReference>
<dbReference type="InterPro" id="IPR024478">
    <property type="entry name" value="HlyB_4HB_MCP"/>
</dbReference>
<dbReference type="Pfam" id="PF00015">
    <property type="entry name" value="MCPsignal"/>
    <property type="match status" value="1"/>
</dbReference>
<feature type="transmembrane region" description="Helical" evidence="6">
    <location>
        <begin position="189"/>
        <end position="213"/>
    </location>
</feature>
<reference evidence="8 9" key="1">
    <citation type="submission" date="2016-03" db="EMBL/GenBank/DDBJ databases">
        <authorList>
            <person name="Ploux O."/>
        </authorList>
    </citation>
    <scope>NUCLEOTIDE SEQUENCE [LARGE SCALE GENOMIC DNA]</scope>
    <source>
        <strain evidence="8 9">R0</strain>
    </source>
</reference>
<dbReference type="SMART" id="SM00283">
    <property type="entry name" value="MA"/>
    <property type="match status" value="1"/>
</dbReference>
<proteinExistence type="inferred from homology"/>
<accession>A0A150WNA2</accession>
<feature type="domain" description="Methyl-accepting transducer" evidence="7">
    <location>
        <begin position="230"/>
        <end position="459"/>
    </location>
</feature>
<dbReference type="RefSeq" id="WP_061833331.1">
    <property type="nucleotide sequence ID" value="NZ_LUKE01000001.1"/>
</dbReference>
<keyword evidence="6" id="KW-0812">Transmembrane</keyword>
<evidence type="ECO:0000256" key="1">
    <source>
        <dbReference type="ARBA" id="ARBA00022481"/>
    </source>
</evidence>
<dbReference type="InterPro" id="IPR004089">
    <property type="entry name" value="MCPsignal_dom"/>
</dbReference>